<dbReference type="RefSeq" id="WP_213435006.1">
    <property type="nucleotide sequence ID" value="NZ_AP024545.1"/>
</dbReference>
<dbReference type="PROSITE" id="PS51257">
    <property type="entry name" value="PROKAR_LIPOPROTEIN"/>
    <property type="match status" value="1"/>
</dbReference>
<gene>
    <name evidence="2" type="ORF">LYSCAS_31420</name>
</gene>
<protein>
    <recommendedName>
        <fullName evidence="4">Lipoprotein</fullName>
    </recommendedName>
</protein>
<evidence type="ECO:0000256" key="1">
    <source>
        <dbReference type="SAM" id="SignalP"/>
    </source>
</evidence>
<dbReference type="EMBL" id="AP024545">
    <property type="protein sequence ID" value="BCT94118.1"/>
    <property type="molecule type" value="Genomic_DNA"/>
</dbReference>
<evidence type="ECO:0008006" key="4">
    <source>
        <dbReference type="Google" id="ProtNLM"/>
    </source>
</evidence>
<dbReference type="Proteomes" id="UP000681317">
    <property type="component" value="Chromosome"/>
</dbReference>
<organism evidence="2 3">
    <name type="scientific">Noviluteimonas caseinilytica</name>
    <dbReference type="NCBI Taxonomy" id="2675101"/>
    <lineage>
        <taxon>Bacteria</taxon>
        <taxon>Pseudomonadati</taxon>
        <taxon>Pseudomonadota</taxon>
        <taxon>Gammaproteobacteria</taxon>
        <taxon>Lysobacterales</taxon>
        <taxon>Lysobacteraceae</taxon>
        <taxon>Noviluteimonas</taxon>
    </lineage>
</organism>
<evidence type="ECO:0000313" key="3">
    <source>
        <dbReference type="Proteomes" id="UP000681317"/>
    </source>
</evidence>
<accession>A0ABM7Q9I9</accession>
<name>A0ABM7Q9I9_9GAMM</name>
<proteinExistence type="predicted"/>
<keyword evidence="1" id="KW-0732">Signal</keyword>
<feature type="signal peptide" evidence="1">
    <location>
        <begin position="1"/>
        <end position="19"/>
    </location>
</feature>
<reference evidence="2 3" key="1">
    <citation type="submission" date="2021-03" db="EMBL/GenBank/DDBJ databases">
        <title>Complete Genome Sequences of Two Lysobacter Strains Isolated from Sea Water (Lysobacter caseinilyticus) and Soil (Lysobacter helvus) in South Korea.</title>
        <authorList>
            <person name="Watanabe Y."/>
            <person name="Arakawa K."/>
        </authorList>
    </citation>
    <scope>NUCLEOTIDE SEQUENCE [LARGE SCALE GENOMIC DNA]</scope>
    <source>
        <strain evidence="2 3">KVB24</strain>
    </source>
</reference>
<evidence type="ECO:0000313" key="2">
    <source>
        <dbReference type="EMBL" id="BCT94118.1"/>
    </source>
</evidence>
<sequence>MRVRGWPVLACLVVLSACATHDRGWTGDKAMPFDTAQAQCDAQTRTLPAGKEREAAFDACMKDHGWRRP</sequence>
<keyword evidence="3" id="KW-1185">Reference proteome</keyword>
<feature type="chain" id="PRO_5046411606" description="Lipoprotein" evidence="1">
    <location>
        <begin position="20"/>
        <end position="69"/>
    </location>
</feature>